<dbReference type="InterPro" id="IPR000297">
    <property type="entry name" value="PPIase_PpiC"/>
</dbReference>
<dbReference type="InterPro" id="IPR046357">
    <property type="entry name" value="PPIase_dom_sf"/>
</dbReference>
<dbReference type="PROSITE" id="PS51257">
    <property type="entry name" value="PROKAR_LIPOPROTEIN"/>
    <property type="match status" value="1"/>
</dbReference>
<feature type="chain" id="PRO_5043026969" description="PpiC domain-containing protein" evidence="3">
    <location>
        <begin position="23"/>
        <end position="355"/>
    </location>
</feature>
<feature type="domain" description="PpiC" evidence="4">
    <location>
        <begin position="181"/>
        <end position="276"/>
    </location>
</feature>
<keyword evidence="6" id="KW-1185">Reference proteome</keyword>
<name>A0AAP4BB10_9FIRM</name>
<feature type="region of interest" description="Disordered" evidence="2">
    <location>
        <begin position="335"/>
        <end position="355"/>
    </location>
</feature>
<dbReference type="EMBL" id="JASGBQ010000006">
    <property type="protein sequence ID" value="MDI9241958.1"/>
    <property type="molecule type" value="Genomic_DNA"/>
</dbReference>
<keyword evidence="1" id="KW-0413">Isomerase</keyword>
<evidence type="ECO:0000259" key="4">
    <source>
        <dbReference type="PROSITE" id="PS50198"/>
    </source>
</evidence>
<evidence type="ECO:0000256" key="1">
    <source>
        <dbReference type="PROSITE-ProRule" id="PRU00278"/>
    </source>
</evidence>
<evidence type="ECO:0000313" key="6">
    <source>
        <dbReference type="Proteomes" id="UP001300383"/>
    </source>
</evidence>
<evidence type="ECO:0000256" key="3">
    <source>
        <dbReference type="SAM" id="SignalP"/>
    </source>
</evidence>
<sequence length="355" mass="39187">MKKITRRLAALCAVLLMVGALAGCGRTRVTLEKYPDTVVATLGDQKVYLDEANFFAMTSQYTTELYYTMYGMDITDMWSADIGTGATMEDYTKESVMKGICQTYVLKAKAEELGLSLDDSDLAKVEEAVSQTMEQMDETVKEATNITEERLREIVTTNALAMKAYQYAVKDVDTEVSDEEAAQRTIRYILVKDGEDAEAAKTLAEEIKGRVEAGENSEEAMQAIADENENASCVTNTYGAGDFDNAVGDLGMTLKTGEIGSTYDSGYGWYIVYCVTDFDEEATENEKPSIVEQRKSELFQTVYAEWLGDMPDFKVDEKVWAVVTFDKTLFEVPETTAAETETAAEETSAAETAAD</sequence>
<feature type="signal peptide" evidence="3">
    <location>
        <begin position="1"/>
        <end position="22"/>
    </location>
</feature>
<dbReference type="Proteomes" id="UP001300383">
    <property type="component" value="Unassembled WGS sequence"/>
</dbReference>
<gene>
    <name evidence="5" type="ORF">QJ036_05620</name>
</gene>
<keyword evidence="1" id="KW-0697">Rotamase</keyword>
<reference evidence="5 6" key="1">
    <citation type="submission" date="2023-05" db="EMBL/GenBank/DDBJ databases">
        <title>[ruminococcus] sp. nov., isolated from a pig farm feces dump.</title>
        <authorList>
            <person name="Chang Y.-H."/>
        </authorList>
    </citation>
    <scope>NUCLEOTIDE SEQUENCE [LARGE SCALE GENOMIC DNA]</scope>
    <source>
        <strain evidence="5 6">YH-rum2234</strain>
    </source>
</reference>
<organism evidence="5 6">
    <name type="scientific">Fusibacillus kribbianus</name>
    <dbReference type="NCBI Taxonomy" id="3044208"/>
    <lineage>
        <taxon>Bacteria</taxon>
        <taxon>Bacillati</taxon>
        <taxon>Bacillota</taxon>
        <taxon>Clostridia</taxon>
        <taxon>Lachnospirales</taxon>
        <taxon>Lachnospiraceae</taxon>
        <taxon>Fusibacillus</taxon>
    </lineage>
</organism>
<dbReference type="AlphaFoldDB" id="A0AAP4BB10"/>
<proteinExistence type="predicted"/>
<dbReference type="InterPro" id="IPR027304">
    <property type="entry name" value="Trigger_fact/SurA_dom_sf"/>
</dbReference>
<accession>A0AAP4BB10</accession>
<dbReference type="Gene3D" id="3.10.50.40">
    <property type="match status" value="1"/>
</dbReference>
<dbReference type="PROSITE" id="PS50198">
    <property type="entry name" value="PPIC_PPIASE_2"/>
    <property type="match status" value="1"/>
</dbReference>
<keyword evidence="3" id="KW-0732">Signal</keyword>
<dbReference type="RefSeq" id="WP_283230464.1">
    <property type="nucleotide sequence ID" value="NZ_JASGBQ010000006.1"/>
</dbReference>
<protein>
    <recommendedName>
        <fullName evidence="4">PpiC domain-containing protein</fullName>
    </recommendedName>
</protein>
<dbReference type="SUPFAM" id="SSF54534">
    <property type="entry name" value="FKBP-like"/>
    <property type="match status" value="1"/>
</dbReference>
<comment type="caution">
    <text evidence="5">The sequence shown here is derived from an EMBL/GenBank/DDBJ whole genome shotgun (WGS) entry which is preliminary data.</text>
</comment>
<dbReference type="GO" id="GO:0003755">
    <property type="term" value="F:peptidyl-prolyl cis-trans isomerase activity"/>
    <property type="evidence" value="ECO:0007669"/>
    <property type="project" value="UniProtKB-KW"/>
</dbReference>
<dbReference type="SUPFAM" id="SSF109998">
    <property type="entry name" value="Triger factor/SurA peptide-binding domain-like"/>
    <property type="match status" value="1"/>
</dbReference>
<evidence type="ECO:0000313" key="5">
    <source>
        <dbReference type="EMBL" id="MDI9241958.1"/>
    </source>
</evidence>
<evidence type="ECO:0000256" key="2">
    <source>
        <dbReference type="SAM" id="MobiDB-lite"/>
    </source>
</evidence>